<keyword evidence="2" id="KW-1185">Reference proteome</keyword>
<dbReference type="PROSITE" id="PS50097">
    <property type="entry name" value="BTB"/>
    <property type="match status" value="1"/>
</dbReference>
<dbReference type="EnsemblMetazoa" id="PPA38021.1">
    <property type="protein sequence ID" value="PPA38021.1"/>
    <property type="gene ID" value="WBGene00276390"/>
</dbReference>
<dbReference type="AlphaFoldDB" id="A0A2A6CIE9"/>
<name>A0A2A6CIE9_PRIPA</name>
<accession>A0A8R1YWC2</accession>
<evidence type="ECO:0000313" key="2">
    <source>
        <dbReference type="Proteomes" id="UP000005239"/>
    </source>
</evidence>
<dbReference type="InterPro" id="IPR000210">
    <property type="entry name" value="BTB/POZ_dom"/>
</dbReference>
<dbReference type="SUPFAM" id="SSF54695">
    <property type="entry name" value="POZ domain"/>
    <property type="match status" value="1"/>
</dbReference>
<dbReference type="SMART" id="SM00225">
    <property type="entry name" value="BTB"/>
    <property type="match status" value="1"/>
</dbReference>
<dbReference type="Gene3D" id="3.30.710.10">
    <property type="entry name" value="Potassium Channel Kv1.1, Chain A"/>
    <property type="match status" value="1"/>
</dbReference>
<dbReference type="PANTHER" id="PTHR47022:SF1">
    <property type="entry name" value="BTB AND MATH DOMAIN-CONTAINING PROTEIN 36-RELATED"/>
    <property type="match status" value="1"/>
</dbReference>
<accession>A0A2A6CIE9</accession>
<dbReference type="Proteomes" id="UP000005239">
    <property type="component" value="Unassembled WGS sequence"/>
</dbReference>
<protein>
    <submittedName>
        <fullName evidence="1">BTB domain-containing protein</fullName>
    </submittedName>
</protein>
<proteinExistence type="predicted"/>
<dbReference type="InterPro" id="IPR011333">
    <property type="entry name" value="SKP1/BTB/POZ_sf"/>
</dbReference>
<dbReference type="Pfam" id="PF00651">
    <property type="entry name" value="BTB"/>
    <property type="match status" value="1"/>
</dbReference>
<gene>
    <name evidence="1" type="primary">WBGene00276390</name>
</gene>
<dbReference type="PANTHER" id="PTHR47022">
    <property type="entry name" value="BTB AND MATH DOMAIN-CONTAINING PROTEIN 36-RELATED"/>
    <property type="match status" value="1"/>
</dbReference>
<reference evidence="2" key="1">
    <citation type="journal article" date="2008" name="Nat. Genet.">
        <title>The Pristionchus pacificus genome provides a unique perspective on nematode lifestyle and parasitism.</title>
        <authorList>
            <person name="Dieterich C."/>
            <person name="Clifton S.W."/>
            <person name="Schuster L.N."/>
            <person name="Chinwalla A."/>
            <person name="Delehaunty K."/>
            <person name="Dinkelacker I."/>
            <person name="Fulton L."/>
            <person name="Fulton R."/>
            <person name="Godfrey J."/>
            <person name="Minx P."/>
            <person name="Mitreva M."/>
            <person name="Roeseler W."/>
            <person name="Tian H."/>
            <person name="Witte H."/>
            <person name="Yang S.P."/>
            <person name="Wilson R.K."/>
            <person name="Sommer R.J."/>
        </authorList>
    </citation>
    <scope>NUCLEOTIDE SEQUENCE [LARGE SCALE GENOMIC DNA]</scope>
    <source>
        <strain evidence="2">PS312</strain>
    </source>
</reference>
<sequence length="248" mass="28465">MSSSVFCRRWRVTRRREPLDNFYDVFLVCAAGREFELWTFEAAVATTTVNASTGRKVLTSTGKHNFVSWEPESHAVNVTQYEHIPVGIAVSYTITVRVDVDCERFTRRPSAFALLGMADVILVVEDQKFAVNKQVLAAESPYFDCLFFGSFREANEHEIELKGIDSEDFHELLRMVVGRSSEPSTGANAVKFLMMADMFDLKIVIDRMENFLLSANHISFRHKILLAEEYRLQTVKDYYCPKTKSFQE</sequence>
<evidence type="ECO:0000313" key="1">
    <source>
        <dbReference type="EnsemblMetazoa" id="PPA38021.1"/>
    </source>
</evidence>
<reference evidence="1" key="2">
    <citation type="submission" date="2022-06" db="UniProtKB">
        <authorList>
            <consortium name="EnsemblMetazoa"/>
        </authorList>
    </citation>
    <scope>IDENTIFICATION</scope>
    <source>
        <strain evidence="1">PS312</strain>
    </source>
</reference>
<organism evidence="1 2">
    <name type="scientific">Pristionchus pacificus</name>
    <name type="common">Parasitic nematode worm</name>
    <dbReference type="NCBI Taxonomy" id="54126"/>
    <lineage>
        <taxon>Eukaryota</taxon>
        <taxon>Metazoa</taxon>
        <taxon>Ecdysozoa</taxon>
        <taxon>Nematoda</taxon>
        <taxon>Chromadorea</taxon>
        <taxon>Rhabditida</taxon>
        <taxon>Rhabditina</taxon>
        <taxon>Diplogasteromorpha</taxon>
        <taxon>Diplogasteroidea</taxon>
        <taxon>Neodiplogasteridae</taxon>
        <taxon>Pristionchus</taxon>
    </lineage>
</organism>